<dbReference type="SUPFAM" id="SSF47413">
    <property type="entry name" value="lambda repressor-like DNA-binding domains"/>
    <property type="match status" value="1"/>
</dbReference>
<dbReference type="Pfam" id="PF01381">
    <property type="entry name" value="HTH_3"/>
    <property type="match status" value="1"/>
</dbReference>
<dbReference type="RefSeq" id="WP_244385875.1">
    <property type="nucleotide sequence ID" value="NZ_AP025564.1"/>
</dbReference>
<dbReference type="InterPro" id="IPR039418">
    <property type="entry name" value="LexA-like"/>
</dbReference>
<evidence type="ECO:0000256" key="2">
    <source>
        <dbReference type="ARBA" id="ARBA00023125"/>
    </source>
</evidence>
<keyword evidence="6" id="KW-1185">Reference proteome</keyword>
<protein>
    <recommendedName>
        <fullName evidence="4">HTH cro/C1-type domain-containing protein</fullName>
    </recommendedName>
</protein>
<keyword evidence="3" id="KW-0804">Transcription</keyword>
<dbReference type="Pfam" id="PF00717">
    <property type="entry name" value="Peptidase_S24"/>
    <property type="match status" value="1"/>
</dbReference>
<keyword evidence="2" id="KW-0238">DNA-binding</keyword>
<evidence type="ECO:0000256" key="3">
    <source>
        <dbReference type="ARBA" id="ARBA00023163"/>
    </source>
</evidence>
<dbReference type="CDD" id="cd00093">
    <property type="entry name" value="HTH_XRE"/>
    <property type="match status" value="1"/>
</dbReference>
<gene>
    <name evidence="5" type="ORF">CE91St30_19630</name>
</gene>
<evidence type="ECO:0000313" key="5">
    <source>
        <dbReference type="EMBL" id="BDE96630.1"/>
    </source>
</evidence>
<dbReference type="PANTHER" id="PTHR40661:SF3">
    <property type="entry name" value="FELS-1 PROPHAGE TRANSCRIPTIONAL REGULATOR"/>
    <property type="match status" value="1"/>
</dbReference>
<proteinExistence type="predicted"/>
<dbReference type="Proteomes" id="UP001320544">
    <property type="component" value="Chromosome"/>
</dbReference>
<evidence type="ECO:0000259" key="4">
    <source>
        <dbReference type="PROSITE" id="PS50943"/>
    </source>
</evidence>
<accession>A0ABN6MF61</accession>
<dbReference type="EMBL" id="AP025564">
    <property type="protein sequence ID" value="BDE96630.1"/>
    <property type="molecule type" value="Genomic_DNA"/>
</dbReference>
<dbReference type="Gene3D" id="1.10.260.40">
    <property type="entry name" value="lambda repressor-like DNA-binding domains"/>
    <property type="match status" value="1"/>
</dbReference>
<dbReference type="SUPFAM" id="SSF51306">
    <property type="entry name" value="LexA/Signal peptidase"/>
    <property type="match status" value="1"/>
</dbReference>
<feature type="domain" description="HTH cro/C1-type" evidence="4">
    <location>
        <begin position="7"/>
        <end position="61"/>
    </location>
</feature>
<dbReference type="CDD" id="cd06529">
    <property type="entry name" value="S24_LexA-like"/>
    <property type="match status" value="1"/>
</dbReference>
<evidence type="ECO:0000313" key="6">
    <source>
        <dbReference type="Proteomes" id="UP001320544"/>
    </source>
</evidence>
<organism evidence="5 6">
    <name type="scientific">Raoultibacter timonensis</name>
    <dbReference type="NCBI Taxonomy" id="1907662"/>
    <lineage>
        <taxon>Bacteria</taxon>
        <taxon>Bacillati</taxon>
        <taxon>Actinomycetota</taxon>
        <taxon>Coriobacteriia</taxon>
        <taxon>Eggerthellales</taxon>
        <taxon>Eggerthellaceae</taxon>
        <taxon>Raoultibacter</taxon>
    </lineage>
</organism>
<name>A0ABN6MF61_9ACTN</name>
<dbReference type="Gene3D" id="2.10.109.10">
    <property type="entry name" value="Umud Fragment, subunit A"/>
    <property type="match status" value="1"/>
</dbReference>
<dbReference type="PROSITE" id="PS50943">
    <property type="entry name" value="HTH_CROC1"/>
    <property type="match status" value="1"/>
</dbReference>
<keyword evidence="1" id="KW-0805">Transcription regulation</keyword>
<dbReference type="InterPro" id="IPR015927">
    <property type="entry name" value="Peptidase_S24_S26A/B/C"/>
</dbReference>
<dbReference type="InterPro" id="IPR001387">
    <property type="entry name" value="Cro/C1-type_HTH"/>
</dbReference>
<dbReference type="InterPro" id="IPR010982">
    <property type="entry name" value="Lambda_DNA-bd_dom_sf"/>
</dbReference>
<dbReference type="SMART" id="SM00530">
    <property type="entry name" value="HTH_XRE"/>
    <property type="match status" value="1"/>
</dbReference>
<dbReference type="PANTHER" id="PTHR40661">
    <property type="match status" value="1"/>
</dbReference>
<evidence type="ECO:0000256" key="1">
    <source>
        <dbReference type="ARBA" id="ARBA00023015"/>
    </source>
</evidence>
<sequence length="218" mass="24532">MGIARNIKELRVSREWTQEQLAEKIGVTRSTVTQWETGWSQPRMSAIEKLAATFNVTAADLVTESHPTGHLRGSSSTGGMEMGYVPLRGRVHAGPFSYPENLEEREELVLVPQFLIDDDPDAYACEVEGDCMNKVYPENNCVIVVSPNKQPQNGSIAVVVIDGCEAVVRRMYRTRNTLILSPESHNEEHKDIVITDNDEHTIELYGKVVWYQASREIE</sequence>
<reference evidence="5 6" key="1">
    <citation type="submission" date="2022-01" db="EMBL/GenBank/DDBJ databases">
        <title>Novel bile acid biosynthetic pathways are enriched in the microbiome of centenarians.</title>
        <authorList>
            <person name="Sato Y."/>
            <person name="Atarashi K."/>
            <person name="Plichta R.D."/>
            <person name="Arai Y."/>
            <person name="Sasajima S."/>
            <person name="Kearney M.S."/>
            <person name="Suda W."/>
            <person name="Takeshita K."/>
            <person name="Sasaki T."/>
            <person name="Okamoto S."/>
            <person name="Skelly N.A."/>
            <person name="Okamura Y."/>
            <person name="Vlamakis H."/>
            <person name="Li Y."/>
            <person name="Tanoue T."/>
            <person name="Takei H."/>
            <person name="Nittono H."/>
            <person name="Narushima S."/>
            <person name="Irie J."/>
            <person name="Itoh H."/>
            <person name="Moriya K."/>
            <person name="Sugiura Y."/>
            <person name="Suematsu M."/>
            <person name="Moritoki N."/>
            <person name="Shibata S."/>
            <person name="Littman R.D."/>
            <person name="Fischbach A.M."/>
            <person name="Uwamino Y."/>
            <person name="Inoue T."/>
            <person name="Honda A."/>
            <person name="Hattori M."/>
            <person name="Murai T."/>
            <person name="Xavier J.R."/>
            <person name="Hirose N."/>
            <person name="Honda K."/>
        </authorList>
    </citation>
    <scope>NUCLEOTIDE SEQUENCE [LARGE SCALE GENOMIC DNA]</scope>
    <source>
        <strain evidence="5 6">CE91-St30</strain>
    </source>
</reference>
<dbReference type="InterPro" id="IPR036286">
    <property type="entry name" value="LexA/Signal_pep-like_sf"/>
</dbReference>